<dbReference type="InterPro" id="IPR039420">
    <property type="entry name" value="WalR-like"/>
</dbReference>
<evidence type="ECO:0000259" key="9">
    <source>
        <dbReference type="PROSITE" id="PS51755"/>
    </source>
</evidence>
<dbReference type="CDD" id="cd00383">
    <property type="entry name" value="trans_reg_C"/>
    <property type="match status" value="1"/>
</dbReference>
<feature type="DNA-binding region" description="OmpR/PhoB-type" evidence="7">
    <location>
        <begin position="127"/>
        <end position="238"/>
    </location>
</feature>
<evidence type="ECO:0000313" key="10">
    <source>
        <dbReference type="EMBL" id="HIU02876.1"/>
    </source>
</evidence>
<comment type="caution">
    <text evidence="10">The sequence shown here is derived from an EMBL/GenBank/DDBJ whole genome shotgun (WGS) entry which is preliminary data.</text>
</comment>
<dbReference type="PROSITE" id="PS51755">
    <property type="entry name" value="OMPR_PHOB"/>
    <property type="match status" value="1"/>
</dbReference>
<feature type="domain" description="Response regulatory" evidence="8">
    <location>
        <begin position="3"/>
        <end position="116"/>
    </location>
</feature>
<dbReference type="InterPro" id="IPR001867">
    <property type="entry name" value="OmpR/PhoB-type_DNA-bd"/>
</dbReference>
<dbReference type="GO" id="GO:0005829">
    <property type="term" value="C:cytosol"/>
    <property type="evidence" value="ECO:0007669"/>
    <property type="project" value="TreeGrafter"/>
</dbReference>
<sequence>MANILIIEDDTDINNMMAEALKKSGYGCIQAFSGTEGLLYAQKHPLDLVILDLMLPGMDGETLLPQIKAVQNIPIIVLSAKDSLDSKVGLLTAGAEDYMTKPFEIQELLARIAVQIRRFSHTPDNKKTVLTYKDLQLDLEAFTASIQGHLLELTRQEFKILELLLSHPDRVYSKQDIYDYAWDDFYMGEDKTIHVHISNIRKKLRGARSALFLSKPDHPQRPSRNRFRYQPLYAGRKY</sequence>
<keyword evidence="5" id="KW-0804">Transcription</keyword>
<evidence type="ECO:0000256" key="5">
    <source>
        <dbReference type="ARBA" id="ARBA00023163"/>
    </source>
</evidence>
<dbReference type="InterPro" id="IPR001789">
    <property type="entry name" value="Sig_transdc_resp-reg_receiver"/>
</dbReference>
<dbReference type="SUPFAM" id="SSF52172">
    <property type="entry name" value="CheY-like"/>
    <property type="match status" value="1"/>
</dbReference>
<dbReference type="Pfam" id="PF00486">
    <property type="entry name" value="Trans_reg_C"/>
    <property type="match status" value="1"/>
</dbReference>
<dbReference type="SMART" id="SM00862">
    <property type="entry name" value="Trans_reg_C"/>
    <property type="match status" value="1"/>
</dbReference>
<evidence type="ECO:0000313" key="11">
    <source>
        <dbReference type="Proteomes" id="UP000824164"/>
    </source>
</evidence>
<dbReference type="Gene3D" id="6.10.250.690">
    <property type="match status" value="1"/>
</dbReference>
<dbReference type="AlphaFoldDB" id="A0A9D1HGL9"/>
<dbReference type="SMART" id="SM00448">
    <property type="entry name" value="REC"/>
    <property type="match status" value="1"/>
</dbReference>
<proteinExistence type="predicted"/>
<dbReference type="InterPro" id="IPR011006">
    <property type="entry name" value="CheY-like_superfamily"/>
</dbReference>
<evidence type="ECO:0000256" key="7">
    <source>
        <dbReference type="PROSITE-ProRule" id="PRU01091"/>
    </source>
</evidence>
<evidence type="ECO:0000256" key="6">
    <source>
        <dbReference type="PROSITE-ProRule" id="PRU00169"/>
    </source>
</evidence>
<dbReference type="InterPro" id="IPR036388">
    <property type="entry name" value="WH-like_DNA-bd_sf"/>
</dbReference>
<evidence type="ECO:0000256" key="3">
    <source>
        <dbReference type="ARBA" id="ARBA00023015"/>
    </source>
</evidence>
<dbReference type="PANTHER" id="PTHR48111:SF2">
    <property type="entry name" value="RESPONSE REGULATOR SAER"/>
    <property type="match status" value="1"/>
</dbReference>
<evidence type="ECO:0000256" key="4">
    <source>
        <dbReference type="ARBA" id="ARBA00023125"/>
    </source>
</evidence>
<name>A0A9D1HGL9_9FIRM</name>
<keyword evidence="4 7" id="KW-0238">DNA-binding</keyword>
<keyword evidence="2" id="KW-0902">Two-component regulatory system</keyword>
<reference evidence="10" key="2">
    <citation type="journal article" date="2021" name="PeerJ">
        <title>Extensive microbial diversity within the chicken gut microbiome revealed by metagenomics and culture.</title>
        <authorList>
            <person name="Gilroy R."/>
            <person name="Ravi A."/>
            <person name="Getino M."/>
            <person name="Pursley I."/>
            <person name="Horton D.L."/>
            <person name="Alikhan N.F."/>
            <person name="Baker D."/>
            <person name="Gharbi K."/>
            <person name="Hall N."/>
            <person name="Watson M."/>
            <person name="Adriaenssens E.M."/>
            <person name="Foster-Nyarko E."/>
            <person name="Jarju S."/>
            <person name="Secka A."/>
            <person name="Antonio M."/>
            <person name="Oren A."/>
            <person name="Chaudhuri R.R."/>
            <person name="La Ragione R."/>
            <person name="Hildebrand F."/>
            <person name="Pallen M.J."/>
        </authorList>
    </citation>
    <scope>NUCLEOTIDE SEQUENCE</scope>
    <source>
        <strain evidence="10">CHK187-14744</strain>
    </source>
</reference>
<protein>
    <submittedName>
        <fullName evidence="10">Response regulator transcription factor</fullName>
    </submittedName>
</protein>
<feature type="domain" description="OmpR/PhoB-type" evidence="9">
    <location>
        <begin position="127"/>
        <end position="238"/>
    </location>
</feature>
<dbReference type="GO" id="GO:0000976">
    <property type="term" value="F:transcription cis-regulatory region binding"/>
    <property type="evidence" value="ECO:0007669"/>
    <property type="project" value="TreeGrafter"/>
</dbReference>
<gene>
    <name evidence="10" type="ORF">IAB63_06440</name>
</gene>
<evidence type="ECO:0000256" key="1">
    <source>
        <dbReference type="ARBA" id="ARBA00022553"/>
    </source>
</evidence>
<keyword evidence="1 6" id="KW-0597">Phosphoprotein</keyword>
<dbReference type="Gene3D" id="1.10.10.10">
    <property type="entry name" value="Winged helix-like DNA-binding domain superfamily/Winged helix DNA-binding domain"/>
    <property type="match status" value="1"/>
</dbReference>
<feature type="modified residue" description="4-aspartylphosphate" evidence="6">
    <location>
        <position position="52"/>
    </location>
</feature>
<dbReference type="GO" id="GO:0006355">
    <property type="term" value="P:regulation of DNA-templated transcription"/>
    <property type="evidence" value="ECO:0007669"/>
    <property type="project" value="InterPro"/>
</dbReference>
<dbReference type="Proteomes" id="UP000824164">
    <property type="component" value="Unassembled WGS sequence"/>
</dbReference>
<organism evidence="10 11">
    <name type="scientific">Candidatus Onthocola gallistercoris</name>
    <dbReference type="NCBI Taxonomy" id="2840876"/>
    <lineage>
        <taxon>Bacteria</taxon>
        <taxon>Bacillati</taxon>
        <taxon>Bacillota</taxon>
        <taxon>Bacilli</taxon>
        <taxon>Candidatus Onthocola</taxon>
    </lineage>
</organism>
<dbReference type="PANTHER" id="PTHR48111">
    <property type="entry name" value="REGULATOR OF RPOS"/>
    <property type="match status" value="1"/>
</dbReference>
<dbReference type="PROSITE" id="PS50110">
    <property type="entry name" value="RESPONSE_REGULATORY"/>
    <property type="match status" value="1"/>
</dbReference>
<reference evidence="10" key="1">
    <citation type="submission" date="2020-10" db="EMBL/GenBank/DDBJ databases">
        <authorList>
            <person name="Gilroy R."/>
        </authorList>
    </citation>
    <scope>NUCLEOTIDE SEQUENCE</scope>
    <source>
        <strain evidence="10">CHK187-14744</strain>
    </source>
</reference>
<dbReference type="Pfam" id="PF00072">
    <property type="entry name" value="Response_reg"/>
    <property type="match status" value="1"/>
</dbReference>
<accession>A0A9D1HGL9</accession>
<dbReference type="GO" id="GO:0032993">
    <property type="term" value="C:protein-DNA complex"/>
    <property type="evidence" value="ECO:0007669"/>
    <property type="project" value="TreeGrafter"/>
</dbReference>
<evidence type="ECO:0000259" key="8">
    <source>
        <dbReference type="PROSITE" id="PS50110"/>
    </source>
</evidence>
<keyword evidence="3" id="KW-0805">Transcription regulation</keyword>
<dbReference type="Gene3D" id="3.40.50.2300">
    <property type="match status" value="1"/>
</dbReference>
<evidence type="ECO:0000256" key="2">
    <source>
        <dbReference type="ARBA" id="ARBA00023012"/>
    </source>
</evidence>
<dbReference type="GO" id="GO:0000156">
    <property type="term" value="F:phosphorelay response regulator activity"/>
    <property type="evidence" value="ECO:0007669"/>
    <property type="project" value="TreeGrafter"/>
</dbReference>
<dbReference type="EMBL" id="DVLT01000042">
    <property type="protein sequence ID" value="HIU02876.1"/>
    <property type="molecule type" value="Genomic_DNA"/>
</dbReference>